<dbReference type="SUPFAM" id="SSF53098">
    <property type="entry name" value="Ribonuclease H-like"/>
    <property type="match status" value="1"/>
</dbReference>
<sequence>MGDPCDEMEIAYIDEPELAFQYGQTNDHPKDGLFLYGPHKKRSRSKELSVGVVGTKEGLGIFRNWAIKLGGFIAVPPPQKKEKKNRLHLSNFPGIEETFGLIISPADFVERKVDYNQLDIATKILNQHEAVRKAVDLYVSEIEWHDKNEEKSVDVWIFILPEFIFERCKPLAKRAGLDLQKGSFGKKQKKRTDLPLFAGIIDQSDEDIFEDVPDFHRQVKARLLKLGHTSQIIRETSLAPEKFLNKAGYPIRNVQEPATVAWNIATGLYYKTQHEPPWKLTNVRPSVCYMGLVFKQIPNHPREHVCCAAQMFLNEGDAVVFRGANGPWKTNDYEYHLKAPEAKKLVSKVISTFREKHGHNPKELFIHGKSGFSNEEWEAFVKATPKETNIIAVRIKTTNGEAKLFRNGDYPVIRGTAMMIDDCNAYLWANGYIPRMDTYIGPETPNPLFVTVMRSSGDTPNIKTVLGDIMGLTKINYNACNYSDGLPVTIRFANKVGEVLTMGSAKDSEKQPLKFYI</sequence>
<evidence type="ECO:0008006" key="3">
    <source>
        <dbReference type="Google" id="ProtNLM"/>
    </source>
</evidence>
<dbReference type="OrthoDB" id="530017at2"/>
<comment type="caution">
    <text evidence="1">The sequence shown here is derived from an EMBL/GenBank/DDBJ whole genome shotgun (WGS) entry which is preliminary data.</text>
</comment>
<reference evidence="1 2" key="1">
    <citation type="submission" date="2019-06" db="EMBL/GenBank/DDBJ databases">
        <title>Whole genome sequence for Cellvibrionaceae sp. R142.</title>
        <authorList>
            <person name="Wang G."/>
        </authorList>
    </citation>
    <scope>NUCLEOTIDE SEQUENCE [LARGE SCALE GENOMIC DNA]</scope>
    <source>
        <strain evidence="1 2">R142</strain>
    </source>
</reference>
<evidence type="ECO:0000313" key="1">
    <source>
        <dbReference type="EMBL" id="TQV78011.1"/>
    </source>
</evidence>
<dbReference type="Proteomes" id="UP000319732">
    <property type="component" value="Unassembled WGS sequence"/>
</dbReference>
<name>A0A545TLG9_9GAMM</name>
<dbReference type="Gene3D" id="3.30.420.10">
    <property type="entry name" value="Ribonuclease H-like superfamily/Ribonuclease H"/>
    <property type="match status" value="1"/>
</dbReference>
<accession>A0A545TLG9</accession>
<dbReference type="GO" id="GO:0003676">
    <property type="term" value="F:nucleic acid binding"/>
    <property type="evidence" value="ECO:0007669"/>
    <property type="project" value="InterPro"/>
</dbReference>
<keyword evidence="2" id="KW-1185">Reference proteome</keyword>
<proteinExistence type="predicted"/>
<protein>
    <recommendedName>
        <fullName evidence="3">Piwi domain-containing protein</fullName>
    </recommendedName>
</protein>
<evidence type="ECO:0000313" key="2">
    <source>
        <dbReference type="Proteomes" id="UP000319732"/>
    </source>
</evidence>
<gene>
    <name evidence="1" type="ORF">FKG94_13065</name>
</gene>
<organism evidence="1 2">
    <name type="scientific">Exilibacterium tricleocarpae</name>
    <dbReference type="NCBI Taxonomy" id="2591008"/>
    <lineage>
        <taxon>Bacteria</taxon>
        <taxon>Pseudomonadati</taxon>
        <taxon>Pseudomonadota</taxon>
        <taxon>Gammaproteobacteria</taxon>
        <taxon>Cellvibrionales</taxon>
        <taxon>Cellvibrionaceae</taxon>
        <taxon>Exilibacterium</taxon>
    </lineage>
</organism>
<dbReference type="AlphaFoldDB" id="A0A545TLG9"/>
<dbReference type="InterPro" id="IPR036397">
    <property type="entry name" value="RNaseH_sf"/>
</dbReference>
<dbReference type="EMBL" id="VHSG01000013">
    <property type="protein sequence ID" value="TQV78011.1"/>
    <property type="molecule type" value="Genomic_DNA"/>
</dbReference>
<dbReference type="RefSeq" id="WP_142904790.1">
    <property type="nucleotide sequence ID" value="NZ_ML660094.1"/>
</dbReference>
<dbReference type="CDD" id="cd04659">
    <property type="entry name" value="Piwi_piwi-like_ProArk"/>
    <property type="match status" value="1"/>
</dbReference>
<dbReference type="InterPro" id="IPR012337">
    <property type="entry name" value="RNaseH-like_sf"/>
</dbReference>